<organism evidence="4 6">
    <name type="scientific">Mesorhizobium plurifarium</name>
    <dbReference type="NCBI Taxonomy" id="69974"/>
    <lineage>
        <taxon>Bacteria</taxon>
        <taxon>Pseudomonadati</taxon>
        <taxon>Pseudomonadota</taxon>
        <taxon>Alphaproteobacteria</taxon>
        <taxon>Hyphomicrobiales</taxon>
        <taxon>Phyllobacteriaceae</taxon>
        <taxon>Mesorhizobium</taxon>
    </lineage>
</organism>
<keyword evidence="1" id="KW-1133">Transmembrane helix</keyword>
<reference evidence="6" key="1">
    <citation type="submission" date="2014-08" db="EMBL/GenBank/DDBJ databases">
        <authorList>
            <person name="Moulin L."/>
        </authorList>
    </citation>
    <scope>NUCLEOTIDE SEQUENCE [LARGE SCALE GENOMIC DNA]</scope>
</reference>
<proteinExistence type="predicted"/>
<name>A0A090DX76_MESPL</name>
<evidence type="ECO:0000313" key="8">
    <source>
        <dbReference type="Proteomes" id="UP000046373"/>
    </source>
</evidence>
<keyword evidence="1" id="KW-0812">Transmembrane</keyword>
<dbReference type="InterPro" id="IPR012495">
    <property type="entry name" value="TadE-like_dom"/>
</dbReference>
<dbReference type="EMBL" id="CCNE01000065">
    <property type="protein sequence ID" value="CDX62091.1"/>
    <property type="molecule type" value="Genomic_DNA"/>
</dbReference>
<feature type="transmembrane region" description="Helical" evidence="1">
    <location>
        <begin position="20"/>
        <end position="41"/>
    </location>
</feature>
<sequence>MARQFLTAVRDKTGIAAVELALVLPVLCAALLGIMDGWSYVSNSLAMRSGVKTAANLLLAGGANDSATQAAALASWQNKPADAAVTVSRTYKCGTTVVASSSTMCAGSKWPSIYVQIQASGTWIPPFTFGPFPDNTAMRHQQVVRVR</sequence>
<evidence type="ECO:0000313" key="3">
    <source>
        <dbReference type="EMBL" id="CDX17914.1"/>
    </source>
</evidence>
<evidence type="ECO:0000259" key="2">
    <source>
        <dbReference type="Pfam" id="PF07811"/>
    </source>
</evidence>
<reference evidence="7 8" key="2">
    <citation type="submission" date="2014-08" db="EMBL/GenBank/DDBJ databases">
        <authorList>
            <person name="Moulin Lionel"/>
        </authorList>
    </citation>
    <scope>NUCLEOTIDE SEQUENCE [LARGE SCALE GENOMIC DNA]</scope>
</reference>
<keyword evidence="6" id="KW-1185">Reference proteome</keyword>
<dbReference type="Proteomes" id="UP000046122">
    <property type="component" value="Unassembled WGS sequence"/>
</dbReference>
<evidence type="ECO:0000313" key="7">
    <source>
        <dbReference type="Proteomes" id="UP000046122"/>
    </source>
</evidence>
<evidence type="ECO:0000256" key="1">
    <source>
        <dbReference type="SAM" id="Phobius"/>
    </source>
</evidence>
<feature type="domain" description="TadE-like" evidence="2">
    <location>
        <begin position="14"/>
        <end position="55"/>
    </location>
</feature>
<dbReference type="AlphaFoldDB" id="A0A090DX76"/>
<dbReference type="STRING" id="69974.MPLDJ20_110146"/>
<protein>
    <recommendedName>
        <fullName evidence="2">TadE-like domain-containing protein</fullName>
    </recommendedName>
</protein>
<evidence type="ECO:0000313" key="4">
    <source>
        <dbReference type="EMBL" id="CDX21667.1"/>
    </source>
</evidence>
<dbReference type="EMBL" id="CCNB01000003">
    <property type="protein sequence ID" value="CDX17914.1"/>
    <property type="molecule type" value="Genomic_DNA"/>
</dbReference>
<dbReference type="EMBL" id="CCMZ01000032">
    <property type="protein sequence ID" value="CDX21667.1"/>
    <property type="molecule type" value="Genomic_DNA"/>
</dbReference>
<dbReference type="Pfam" id="PF07811">
    <property type="entry name" value="TadE"/>
    <property type="match status" value="1"/>
</dbReference>
<dbReference type="Proteomes" id="UP000046373">
    <property type="component" value="Unassembled WGS sequence"/>
</dbReference>
<accession>A0A090DX76</accession>
<gene>
    <name evidence="4" type="ORF">MPL3356_380080</name>
    <name evidence="5" type="ORF">MPL3365_70247</name>
    <name evidence="3" type="ORF">MPLDJ20_110146</name>
</gene>
<evidence type="ECO:0000313" key="5">
    <source>
        <dbReference type="EMBL" id="CDX62091.1"/>
    </source>
</evidence>
<keyword evidence="1" id="KW-0472">Membrane</keyword>
<dbReference type="Proteomes" id="UP000045285">
    <property type="component" value="Unassembled WGS sequence"/>
</dbReference>
<evidence type="ECO:0000313" key="6">
    <source>
        <dbReference type="Proteomes" id="UP000045285"/>
    </source>
</evidence>